<dbReference type="InterPro" id="IPR036282">
    <property type="entry name" value="Glutathione-S-Trfase_C_sf"/>
</dbReference>
<dbReference type="InterPro" id="IPR042360">
    <property type="entry name" value="AIMP2"/>
</dbReference>
<dbReference type="Proteomes" id="UP000046395">
    <property type="component" value="Unassembled WGS sequence"/>
</dbReference>
<evidence type="ECO:0000256" key="1">
    <source>
        <dbReference type="ARBA" id="ARBA00004123"/>
    </source>
</evidence>
<organism evidence="7 8">
    <name type="scientific">Trichuris muris</name>
    <name type="common">Mouse whipworm</name>
    <dbReference type="NCBI Taxonomy" id="70415"/>
    <lineage>
        <taxon>Eukaryota</taxon>
        <taxon>Metazoa</taxon>
        <taxon>Ecdysozoa</taxon>
        <taxon>Nematoda</taxon>
        <taxon>Enoplea</taxon>
        <taxon>Dorylaimia</taxon>
        <taxon>Trichinellida</taxon>
        <taxon>Trichuridae</taxon>
        <taxon>Trichuris</taxon>
    </lineage>
</organism>
<evidence type="ECO:0000256" key="5">
    <source>
        <dbReference type="ARBA" id="ARBA00023242"/>
    </source>
</evidence>
<name>A0A5S6QLH1_TRIMR</name>
<dbReference type="STRING" id="70415.A0A5S6QLH1"/>
<evidence type="ECO:0000313" key="7">
    <source>
        <dbReference type="Proteomes" id="UP000046395"/>
    </source>
</evidence>
<keyword evidence="5" id="KW-0539">Nucleus</keyword>
<comment type="subcellular location">
    <subcellularLocation>
        <location evidence="2">Cytoplasm</location>
        <location evidence="2">Cytosol</location>
    </subcellularLocation>
    <subcellularLocation>
        <location evidence="1">Nucleus</location>
    </subcellularLocation>
</comment>
<evidence type="ECO:0000256" key="2">
    <source>
        <dbReference type="ARBA" id="ARBA00004514"/>
    </source>
</evidence>
<dbReference type="PANTHER" id="PTHR13438:SF2">
    <property type="entry name" value="AMINOACYL TRNA SYNTHASE COMPLEX-INTERACTING MULTIFUNCTIONAL PROTEIN 2"/>
    <property type="match status" value="1"/>
</dbReference>
<keyword evidence="4" id="KW-0648">Protein biosynthesis</keyword>
<evidence type="ECO:0000313" key="8">
    <source>
        <dbReference type="WBParaSite" id="TMUE_2000008024.1"/>
    </source>
</evidence>
<dbReference type="PANTHER" id="PTHR13438">
    <property type="entry name" value="AMINOACYL TRNA SYNTHASE COMPLEX-INTERACTING MULTIFUNCTIONAL PROTEIN"/>
    <property type="match status" value="1"/>
</dbReference>
<dbReference type="GO" id="GO:0005829">
    <property type="term" value="C:cytosol"/>
    <property type="evidence" value="ECO:0007669"/>
    <property type="project" value="UniProtKB-SubCell"/>
</dbReference>
<keyword evidence="7" id="KW-1185">Reference proteome</keyword>
<dbReference type="WBParaSite" id="TMUE_2000008024.1">
    <property type="protein sequence ID" value="TMUE_2000008024.1"/>
    <property type="gene ID" value="WBGene00293124"/>
</dbReference>
<dbReference type="Pfam" id="PF18569">
    <property type="entry name" value="Thioredoxin_16"/>
    <property type="match status" value="1"/>
</dbReference>
<dbReference type="SUPFAM" id="SSF47616">
    <property type="entry name" value="GST C-terminal domain-like"/>
    <property type="match status" value="1"/>
</dbReference>
<proteinExistence type="predicted"/>
<sequence>MPSTLASRRLLACVDTKLVPQKRDGSISHAASHETSHHFRKSEILYRTRLASNVPRILPPSSLLFRDLHINKVVGILKSAAMSSMYKLSPLYDADFKIQCKEIMYKLPNLMQSVKTSGQTDAFEARLHAVLGRLDDFRDRINALQKATDLEGPDCKTNALQKAVVRESTTSGRTLKGTLSWEKFENSRYLIFLQSLFPLDVVVIADPSDPPLYLPILCRLLSQRLNMPVAFKIFVHSSVKSVPNHLRDSFFESSLQSEHKSSKFTISIIWKKPEDDLLPCINLGIGSGRLYAGHVAVAKFLASAAGIYPCRINSSLDRLPCDIWCQRAVSFLRFEKQRSTVLQSLDAWLAGRDTVAFSSLSVADLLLWSVLFRTHKKSGSLPSNVKRWFDCCSSLSCFSHVVTHVKAV</sequence>
<dbReference type="AlphaFoldDB" id="A0A5S6QLH1"/>
<evidence type="ECO:0000256" key="3">
    <source>
        <dbReference type="ARBA" id="ARBA00022490"/>
    </source>
</evidence>
<feature type="domain" description="AIMP2 thioredoxin-like" evidence="6">
    <location>
        <begin position="199"/>
        <end position="275"/>
    </location>
</feature>
<dbReference type="GO" id="GO:0005634">
    <property type="term" value="C:nucleus"/>
    <property type="evidence" value="ECO:0007669"/>
    <property type="project" value="UniProtKB-SubCell"/>
</dbReference>
<protein>
    <submittedName>
        <fullName evidence="8">Thioredoxin_16 domain-containing protein</fullName>
    </submittedName>
</protein>
<dbReference type="Gene3D" id="1.20.1050.130">
    <property type="match status" value="1"/>
</dbReference>
<dbReference type="InterPro" id="IPR041503">
    <property type="entry name" value="AIMP2_thioredoxin"/>
</dbReference>
<evidence type="ECO:0000256" key="4">
    <source>
        <dbReference type="ARBA" id="ARBA00022917"/>
    </source>
</evidence>
<keyword evidence="3" id="KW-0963">Cytoplasm</keyword>
<evidence type="ECO:0000259" key="6">
    <source>
        <dbReference type="Pfam" id="PF18569"/>
    </source>
</evidence>
<dbReference type="GO" id="GO:0017101">
    <property type="term" value="C:aminoacyl-tRNA synthetase multienzyme complex"/>
    <property type="evidence" value="ECO:0007669"/>
    <property type="project" value="InterPro"/>
</dbReference>
<accession>A0A5S6QLH1</accession>
<reference evidence="8" key="1">
    <citation type="submission" date="2019-12" db="UniProtKB">
        <authorList>
            <consortium name="WormBaseParasite"/>
        </authorList>
    </citation>
    <scope>IDENTIFICATION</scope>
</reference>
<dbReference type="GO" id="GO:0006412">
    <property type="term" value="P:translation"/>
    <property type="evidence" value="ECO:0007669"/>
    <property type="project" value="UniProtKB-KW"/>
</dbReference>